<feature type="chain" id="PRO_5018337499" description="Knottin scorpion toxin-like domain-containing protein" evidence="1">
    <location>
        <begin position="33"/>
        <end position="78"/>
    </location>
</feature>
<dbReference type="SMR" id="A0A3N7EWM1"/>
<feature type="signal peptide" evidence="1">
    <location>
        <begin position="1"/>
        <end position="32"/>
    </location>
</feature>
<accession>A0A3N7EWM1</accession>
<dbReference type="Gramene" id="Potri.003G186050.1.v4.1">
    <property type="protein sequence ID" value="Potri.003G186050.1.v4.1"/>
    <property type="gene ID" value="Potri.003G186050.v4.1"/>
</dbReference>
<dbReference type="InParanoid" id="A0A3N7EWM1"/>
<name>A0A3N7EWM1_POPTR</name>
<evidence type="ECO:0000313" key="3">
    <source>
        <dbReference type="Proteomes" id="UP000006729"/>
    </source>
</evidence>
<dbReference type="AlphaFoldDB" id="A0A3N7EWM1"/>
<reference evidence="2 3" key="1">
    <citation type="journal article" date="2006" name="Science">
        <title>The genome of black cottonwood, Populus trichocarpa (Torr. &amp; Gray).</title>
        <authorList>
            <person name="Tuskan G.A."/>
            <person name="Difazio S."/>
            <person name="Jansson S."/>
            <person name="Bohlmann J."/>
            <person name="Grigoriev I."/>
            <person name="Hellsten U."/>
            <person name="Putnam N."/>
            <person name="Ralph S."/>
            <person name="Rombauts S."/>
            <person name="Salamov A."/>
            <person name="Schein J."/>
            <person name="Sterck L."/>
            <person name="Aerts A."/>
            <person name="Bhalerao R.R."/>
            <person name="Bhalerao R.P."/>
            <person name="Blaudez D."/>
            <person name="Boerjan W."/>
            <person name="Brun A."/>
            <person name="Brunner A."/>
            <person name="Busov V."/>
            <person name="Campbell M."/>
            <person name="Carlson J."/>
            <person name="Chalot M."/>
            <person name="Chapman J."/>
            <person name="Chen G.L."/>
            <person name="Cooper D."/>
            <person name="Coutinho P.M."/>
            <person name="Couturier J."/>
            <person name="Covert S."/>
            <person name="Cronk Q."/>
            <person name="Cunningham R."/>
            <person name="Davis J."/>
            <person name="Degroeve S."/>
            <person name="Dejardin A."/>
            <person name="Depamphilis C."/>
            <person name="Detter J."/>
            <person name="Dirks B."/>
            <person name="Dubchak I."/>
            <person name="Duplessis S."/>
            <person name="Ehlting J."/>
            <person name="Ellis B."/>
            <person name="Gendler K."/>
            <person name="Goodstein D."/>
            <person name="Gribskov M."/>
            <person name="Grimwood J."/>
            <person name="Groover A."/>
            <person name="Gunter L."/>
            <person name="Hamberger B."/>
            <person name="Heinze B."/>
            <person name="Helariutta Y."/>
            <person name="Henrissat B."/>
            <person name="Holligan D."/>
            <person name="Holt R."/>
            <person name="Huang W."/>
            <person name="Islam-Faridi N."/>
            <person name="Jones S."/>
            <person name="Jones-Rhoades M."/>
            <person name="Jorgensen R."/>
            <person name="Joshi C."/>
            <person name="Kangasjarvi J."/>
            <person name="Karlsson J."/>
            <person name="Kelleher C."/>
            <person name="Kirkpatrick R."/>
            <person name="Kirst M."/>
            <person name="Kohler A."/>
            <person name="Kalluri U."/>
            <person name="Larimer F."/>
            <person name="Leebens-Mack J."/>
            <person name="Leple J.C."/>
            <person name="Locascio P."/>
            <person name="Lou Y."/>
            <person name="Lucas S."/>
            <person name="Martin F."/>
            <person name="Montanini B."/>
            <person name="Napoli C."/>
            <person name="Nelson D.R."/>
            <person name="Nelson C."/>
            <person name="Nieminen K."/>
            <person name="Nilsson O."/>
            <person name="Pereda V."/>
            <person name="Peter G."/>
            <person name="Philippe R."/>
            <person name="Pilate G."/>
            <person name="Poliakov A."/>
            <person name="Razumovskaya J."/>
            <person name="Richardson P."/>
            <person name="Rinaldi C."/>
            <person name="Ritland K."/>
            <person name="Rouze P."/>
            <person name="Ryaboy D."/>
            <person name="Schmutz J."/>
            <person name="Schrader J."/>
            <person name="Segerman B."/>
            <person name="Shin H."/>
            <person name="Siddiqui A."/>
            <person name="Sterky F."/>
            <person name="Terry A."/>
            <person name="Tsai C.J."/>
            <person name="Uberbacher E."/>
            <person name="Unneberg P."/>
            <person name="Vahala J."/>
            <person name="Wall K."/>
            <person name="Wessler S."/>
            <person name="Yang G."/>
            <person name="Yin T."/>
            <person name="Douglas C."/>
            <person name="Marra M."/>
            <person name="Sandberg G."/>
            <person name="Van de Peer Y."/>
            <person name="Rokhsar D."/>
        </authorList>
    </citation>
    <scope>NUCLEOTIDE SEQUENCE [LARGE SCALE GENOMIC DNA]</scope>
    <source>
        <strain evidence="3">cv. Nisqually</strain>
    </source>
</reference>
<organism evidence="2 3">
    <name type="scientific">Populus trichocarpa</name>
    <name type="common">Western balsam poplar</name>
    <name type="synonym">Populus balsamifera subsp. trichocarpa</name>
    <dbReference type="NCBI Taxonomy" id="3694"/>
    <lineage>
        <taxon>Eukaryota</taxon>
        <taxon>Viridiplantae</taxon>
        <taxon>Streptophyta</taxon>
        <taxon>Embryophyta</taxon>
        <taxon>Tracheophyta</taxon>
        <taxon>Spermatophyta</taxon>
        <taxon>Magnoliopsida</taxon>
        <taxon>eudicotyledons</taxon>
        <taxon>Gunneridae</taxon>
        <taxon>Pentapetalae</taxon>
        <taxon>rosids</taxon>
        <taxon>fabids</taxon>
        <taxon>Malpighiales</taxon>
        <taxon>Salicaceae</taxon>
        <taxon>Saliceae</taxon>
        <taxon>Populus</taxon>
    </lineage>
</organism>
<dbReference type="EMBL" id="CM009292">
    <property type="protein sequence ID" value="RQO88545.1"/>
    <property type="molecule type" value="Genomic_DNA"/>
</dbReference>
<proteinExistence type="predicted"/>
<evidence type="ECO:0008006" key="4">
    <source>
        <dbReference type="Google" id="ProtNLM"/>
    </source>
</evidence>
<protein>
    <recommendedName>
        <fullName evidence="4">Knottin scorpion toxin-like domain-containing protein</fullName>
    </recommendedName>
</protein>
<dbReference type="InterPro" id="IPR036574">
    <property type="entry name" value="Scorpion_toxin-like_sf"/>
</dbReference>
<sequence length="78" mass="8142">MSTDKASPFIQNSMGILFVVLLLTSLTEQVSARGAVVPCLGPCPKFPNCYKSCVAKGYKGGGCVGFLGSRPACCCFQS</sequence>
<gene>
    <name evidence="2" type="ORF">POPTR_003G186050</name>
</gene>
<dbReference type="OMA" id="CLIMIWN"/>
<keyword evidence="1" id="KW-0732">Signal</keyword>
<evidence type="ECO:0000256" key="1">
    <source>
        <dbReference type="SAM" id="SignalP"/>
    </source>
</evidence>
<dbReference type="Gene3D" id="3.30.30.10">
    <property type="entry name" value="Knottin, scorpion toxin-like"/>
    <property type="match status" value="1"/>
</dbReference>
<keyword evidence="3" id="KW-1185">Reference proteome</keyword>
<dbReference type="Proteomes" id="UP000006729">
    <property type="component" value="Chromosome 3"/>
</dbReference>
<evidence type="ECO:0000313" key="2">
    <source>
        <dbReference type="EMBL" id="RQO88545.1"/>
    </source>
</evidence>